<protein>
    <submittedName>
        <fullName evidence="2">Uncharacterized protein</fullName>
    </submittedName>
</protein>
<dbReference type="EMBL" id="CP036298">
    <property type="protein sequence ID" value="QDV23474.1"/>
    <property type="molecule type" value="Genomic_DNA"/>
</dbReference>
<dbReference type="KEGG" id="ahel:Q31a_17730"/>
<feature type="transmembrane region" description="Helical" evidence="1">
    <location>
        <begin position="443"/>
        <end position="461"/>
    </location>
</feature>
<dbReference type="AlphaFoldDB" id="A0A518G4E7"/>
<dbReference type="OrthoDB" id="256769at2"/>
<evidence type="ECO:0000313" key="2">
    <source>
        <dbReference type="EMBL" id="QDV23474.1"/>
    </source>
</evidence>
<feature type="transmembrane region" description="Helical" evidence="1">
    <location>
        <begin position="394"/>
        <end position="412"/>
    </location>
</feature>
<gene>
    <name evidence="2" type="ORF">Q31a_17730</name>
</gene>
<feature type="transmembrane region" description="Helical" evidence="1">
    <location>
        <begin position="127"/>
        <end position="146"/>
    </location>
</feature>
<feature type="transmembrane region" description="Helical" evidence="1">
    <location>
        <begin position="12"/>
        <end position="31"/>
    </location>
</feature>
<organism evidence="2 3">
    <name type="scientific">Aureliella helgolandensis</name>
    <dbReference type="NCBI Taxonomy" id="2527968"/>
    <lineage>
        <taxon>Bacteria</taxon>
        <taxon>Pseudomonadati</taxon>
        <taxon>Planctomycetota</taxon>
        <taxon>Planctomycetia</taxon>
        <taxon>Pirellulales</taxon>
        <taxon>Pirellulaceae</taxon>
        <taxon>Aureliella</taxon>
    </lineage>
</organism>
<dbReference type="RefSeq" id="WP_145076443.1">
    <property type="nucleotide sequence ID" value="NZ_CP036298.1"/>
</dbReference>
<accession>A0A518G4E7</accession>
<reference evidence="2 3" key="1">
    <citation type="submission" date="2019-02" db="EMBL/GenBank/DDBJ databases">
        <title>Deep-cultivation of Planctomycetes and their phenomic and genomic characterization uncovers novel biology.</title>
        <authorList>
            <person name="Wiegand S."/>
            <person name="Jogler M."/>
            <person name="Boedeker C."/>
            <person name="Pinto D."/>
            <person name="Vollmers J."/>
            <person name="Rivas-Marin E."/>
            <person name="Kohn T."/>
            <person name="Peeters S.H."/>
            <person name="Heuer A."/>
            <person name="Rast P."/>
            <person name="Oberbeckmann S."/>
            <person name="Bunk B."/>
            <person name="Jeske O."/>
            <person name="Meyerdierks A."/>
            <person name="Storesund J.E."/>
            <person name="Kallscheuer N."/>
            <person name="Luecker S."/>
            <person name="Lage O.M."/>
            <person name="Pohl T."/>
            <person name="Merkel B.J."/>
            <person name="Hornburger P."/>
            <person name="Mueller R.-W."/>
            <person name="Bruemmer F."/>
            <person name="Labrenz M."/>
            <person name="Spormann A.M."/>
            <person name="Op den Camp H."/>
            <person name="Overmann J."/>
            <person name="Amann R."/>
            <person name="Jetten M.S.M."/>
            <person name="Mascher T."/>
            <person name="Medema M.H."/>
            <person name="Devos D.P."/>
            <person name="Kaster A.-K."/>
            <person name="Ovreas L."/>
            <person name="Rohde M."/>
            <person name="Galperin M.Y."/>
            <person name="Jogler C."/>
        </authorList>
    </citation>
    <scope>NUCLEOTIDE SEQUENCE [LARGE SCALE GENOMIC DNA]</scope>
    <source>
        <strain evidence="2 3">Q31a</strain>
    </source>
</reference>
<feature type="transmembrane region" description="Helical" evidence="1">
    <location>
        <begin position="341"/>
        <end position="361"/>
    </location>
</feature>
<keyword evidence="1" id="KW-1133">Transmembrane helix</keyword>
<sequence>MSHLLLYYQRPEPATWVFLATFLLLSIYFVFHRFFSIRNLDIALLVLLAPGLMMVYEGRQMRVTNFEASALETLASSEHELDEKTEAVAARPAPSFTIAEKQASSTEQAAVSANAEQRRRTAHNLEFYGFVALLIACALLTLRMLLDPLLVRRPLLVPNLSIGGLSFIGISLFLFLMSNVITSSPRELRVRGPSLGPGYAMLNMVPELPTTPSEQEFEASREVEAPPSTKRWLPNLARTLAIFSNMAIVLGIIGIGYWHFDNVQTGIGCAVMYLLLPYSAQMTGNLQHAMPAALLVLAMLAYRQPLLAGILLGAASGLVYYPLFLLPLWISFYWHRGLTGLLVGVCTSLLVMAGLLLLQGFENFFDHFREMFGLWVPRMERLEGIWGAGGIQPAFRLPVLVGFILLSLSFVFWPSLKNLGTLMCGTAAVMLAAQFWHGNGGGLFMAWFLPFVLLTIFRPNLDDRIATNMVKGGWLSLASKQPKPRS</sequence>
<keyword evidence="3" id="KW-1185">Reference proteome</keyword>
<keyword evidence="1" id="KW-0812">Transmembrane</keyword>
<evidence type="ECO:0000256" key="1">
    <source>
        <dbReference type="SAM" id="Phobius"/>
    </source>
</evidence>
<proteinExistence type="predicted"/>
<feature type="transmembrane region" description="Helical" evidence="1">
    <location>
        <begin position="318"/>
        <end position="334"/>
    </location>
</feature>
<dbReference type="Proteomes" id="UP000318017">
    <property type="component" value="Chromosome"/>
</dbReference>
<evidence type="ECO:0000313" key="3">
    <source>
        <dbReference type="Proteomes" id="UP000318017"/>
    </source>
</evidence>
<feature type="transmembrane region" description="Helical" evidence="1">
    <location>
        <begin position="236"/>
        <end position="257"/>
    </location>
</feature>
<name>A0A518G4E7_9BACT</name>
<feature type="transmembrane region" description="Helical" evidence="1">
    <location>
        <begin position="158"/>
        <end position="181"/>
    </location>
</feature>
<keyword evidence="1" id="KW-0472">Membrane</keyword>